<dbReference type="EMBL" id="FWFZ01000001">
    <property type="protein sequence ID" value="SLN13273.1"/>
    <property type="molecule type" value="Genomic_DNA"/>
</dbReference>
<keyword evidence="1" id="KW-1133">Transmembrane helix</keyword>
<gene>
    <name evidence="2" type="ORF">ROA7023_00046</name>
</gene>
<reference evidence="2 3" key="1">
    <citation type="submission" date="2017-03" db="EMBL/GenBank/DDBJ databases">
        <authorList>
            <person name="Afonso C.L."/>
            <person name="Miller P.J."/>
            <person name="Scott M.A."/>
            <person name="Spackman E."/>
            <person name="Goraichik I."/>
            <person name="Dimitrov K.M."/>
            <person name="Suarez D.L."/>
            <person name="Swayne D.E."/>
        </authorList>
    </citation>
    <scope>NUCLEOTIDE SEQUENCE [LARGE SCALE GENOMIC DNA]</scope>
    <source>
        <strain evidence="2 3">CECT 7023</strain>
    </source>
</reference>
<protein>
    <recommendedName>
        <fullName evidence="4">Component of SufBCD complex</fullName>
    </recommendedName>
</protein>
<feature type="transmembrane region" description="Helical" evidence="1">
    <location>
        <begin position="174"/>
        <end position="192"/>
    </location>
</feature>
<name>A0A1Y5RF88_9RHOB</name>
<organism evidence="2 3">
    <name type="scientific">Roseisalinus antarcticus</name>
    <dbReference type="NCBI Taxonomy" id="254357"/>
    <lineage>
        <taxon>Bacteria</taxon>
        <taxon>Pseudomonadati</taxon>
        <taxon>Pseudomonadota</taxon>
        <taxon>Alphaproteobacteria</taxon>
        <taxon>Rhodobacterales</taxon>
        <taxon>Roseobacteraceae</taxon>
        <taxon>Roseisalinus</taxon>
    </lineage>
</organism>
<keyword evidence="3" id="KW-1185">Reference proteome</keyword>
<evidence type="ECO:0000313" key="2">
    <source>
        <dbReference type="EMBL" id="SLN13273.1"/>
    </source>
</evidence>
<evidence type="ECO:0000313" key="3">
    <source>
        <dbReference type="Proteomes" id="UP000193900"/>
    </source>
</evidence>
<feature type="transmembrane region" description="Helical" evidence="1">
    <location>
        <begin position="131"/>
        <end position="154"/>
    </location>
</feature>
<keyword evidence="1" id="KW-0472">Membrane</keyword>
<feature type="transmembrane region" description="Helical" evidence="1">
    <location>
        <begin position="105"/>
        <end position="125"/>
    </location>
</feature>
<dbReference type="AlphaFoldDB" id="A0A1Y5RF88"/>
<keyword evidence="1" id="KW-0812">Transmembrane</keyword>
<dbReference type="Proteomes" id="UP000193900">
    <property type="component" value="Unassembled WGS sequence"/>
</dbReference>
<accession>A0A1Y5RF88</accession>
<evidence type="ECO:0008006" key="4">
    <source>
        <dbReference type="Google" id="ProtNLM"/>
    </source>
</evidence>
<feature type="transmembrane region" description="Helical" evidence="1">
    <location>
        <begin position="46"/>
        <end position="66"/>
    </location>
</feature>
<evidence type="ECO:0000256" key="1">
    <source>
        <dbReference type="SAM" id="Phobius"/>
    </source>
</evidence>
<proteinExistence type="predicted"/>
<sequence>MEYRVPQGSPSRKCAVRFRENDERRLQVNWTETVFEVIDMRSFSNLWFWIALAVVWSTASHWVLGVPFDMVTRARRHGGQAQADLEEMVRINVSRILYIGRVSGLVLLGFLCFVLTSLAVLGFAYNVEFAQALFLLGLPMSFVGALSLSTARLIETERPEAEVLNKRLTRHRQYVQVIGMLSIFVTALWGMWQNLDRSFLFNGF</sequence>